<dbReference type="SMART" id="SM00861">
    <property type="entry name" value="Transket_pyr"/>
    <property type="match status" value="1"/>
</dbReference>
<comment type="subunit">
    <text evidence="2 11">Homodimer.</text>
</comment>
<keyword evidence="7 11" id="KW-0460">Magnesium</keyword>
<comment type="similarity">
    <text evidence="1 11">Belongs to the transketolase family.</text>
</comment>
<keyword evidence="14" id="KW-1185">Reference proteome</keyword>
<evidence type="ECO:0000313" key="14">
    <source>
        <dbReference type="Proteomes" id="UP000807370"/>
    </source>
</evidence>
<evidence type="ECO:0000259" key="12">
    <source>
        <dbReference type="SMART" id="SM00861"/>
    </source>
</evidence>
<dbReference type="InterPro" id="IPR033247">
    <property type="entry name" value="Transketolase_fam"/>
</dbReference>
<dbReference type="Gene3D" id="3.40.50.970">
    <property type="match status" value="2"/>
</dbReference>
<evidence type="ECO:0000313" key="13">
    <source>
        <dbReference type="EMBL" id="MBH5399401.1"/>
    </source>
</evidence>
<dbReference type="Pfam" id="PF00456">
    <property type="entry name" value="Transketolase_N"/>
    <property type="match status" value="1"/>
</dbReference>
<keyword evidence="8 11" id="KW-0786">Thiamine pyrophosphate</keyword>
<comment type="caution">
    <text evidence="13">The sequence shown here is derived from an EMBL/GenBank/DDBJ whole genome shotgun (WGS) entry which is preliminary data.</text>
</comment>
<proteinExistence type="inferred from homology"/>
<keyword evidence="6 11" id="KW-0106">Calcium</keyword>
<comment type="catalytic activity">
    <reaction evidence="9 11">
        <text>D-sedoheptulose 7-phosphate + D-glyceraldehyde 3-phosphate = aldehydo-D-ribose 5-phosphate + D-xylulose 5-phosphate</text>
        <dbReference type="Rhea" id="RHEA:10508"/>
        <dbReference type="ChEBI" id="CHEBI:57483"/>
        <dbReference type="ChEBI" id="CHEBI:57737"/>
        <dbReference type="ChEBI" id="CHEBI:58273"/>
        <dbReference type="ChEBI" id="CHEBI:59776"/>
        <dbReference type="EC" id="2.2.1.1"/>
    </reaction>
</comment>
<dbReference type="InterPro" id="IPR029061">
    <property type="entry name" value="THDP-binding"/>
</dbReference>
<dbReference type="NCBIfam" id="TIGR00232">
    <property type="entry name" value="tktlase_bact"/>
    <property type="match status" value="1"/>
</dbReference>
<evidence type="ECO:0000256" key="7">
    <source>
        <dbReference type="ARBA" id="ARBA00022842"/>
    </source>
</evidence>
<dbReference type="PROSITE" id="PS00801">
    <property type="entry name" value="TRANSKETOLASE_1"/>
    <property type="match status" value="1"/>
</dbReference>
<dbReference type="PANTHER" id="PTHR43522">
    <property type="entry name" value="TRANSKETOLASE"/>
    <property type="match status" value="1"/>
</dbReference>
<dbReference type="InterPro" id="IPR049557">
    <property type="entry name" value="Transketolase_CS"/>
</dbReference>
<dbReference type="InterPro" id="IPR009014">
    <property type="entry name" value="Transketo_C/PFOR_II"/>
</dbReference>
<dbReference type="EMBL" id="JACCHP010000010">
    <property type="protein sequence ID" value="MBH5399401.1"/>
    <property type="molecule type" value="Genomic_DNA"/>
</dbReference>
<accession>A0ABS0PQY4</accession>
<dbReference type="InterPro" id="IPR005478">
    <property type="entry name" value="Transketolase_bac-like"/>
</dbReference>
<dbReference type="CDD" id="cd02012">
    <property type="entry name" value="TPP_TK"/>
    <property type="match status" value="1"/>
</dbReference>
<reference evidence="13 14" key="1">
    <citation type="submission" date="2020-07" db="EMBL/GenBank/DDBJ databases">
        <title>Bradyrhizobium diversity isolated from nodules of indigenous legumes of Western Australia.</title>
        <authorList>
            <person name="Klepa M.S."/>
        </authorList>
    </citation>
    <scope>NUCLEOTIDE SEQUENCE [LARGE SCALE GENOMIC DNA]</scope>
    <source>
        <strain evidence="13 14">CNPSo 4010</strain>
    </source>
</reference>
<dbReference type="RefSeq" id="WP_197960637.1">
    <property type="nucleotide sequence ID" value="NZ_JACCHP010000010.1"/>
</dbReference>
<evidence type="ECO:0000256" key="9">
    <source>
        <dbReference type="ARBA" id="ARBA00049473"/>
    </source>
</evidence>
<dbReference type="Pfam" id="PF02779">
    <property type="entry name" value="Transket_pyr"/>
    <property type="match status" value="1"/>
</dbReference>
<dbReference type="PROSITE" id="PS00802">
    <property type="entry name" value="TRANSKETOLASE_2"/>
    <property type="match status" value="1"/>
</dbReference>
<feature type="domain" description="Transketolase-like pyrimidine-binding" evidence="12">
    <location>
        <begin position="361"/>
        <end position="533"/>
    </location>
</feature>
<evidence type="ECO:0000256" key="6">
    <source>
        <dbReference type="ARBA" id="ARBA00022837"/>
    </source>
</evidence>
<evidence type="ECO:0000256" key="4">
    <source>
        <dbReference type="ARBA" id="ARBA00022679"/>
    </source>
</evidence>
<evidence type="ECO:0000256" key="3">
    <source>
        <dbReference type="ARBA" id="ARBA00013152"/>
    </source>
</evidence>
<gene>
    <name evidence="13" type="primary">tkt</name>
    <name evidence="13" type="ORF">HZZ13_16665</name>
</gene>
<sequence>MMQLDATRTGYTQVDHTRMANAIRGLSMDAVEKAKSGHPGLPMGAADIATVLFTQFLKFDATAPAWPDRDRFVLSAGHGSMLLYSLLYLTGNSEMTLDQIKQFRQVNSLTPGHPENFRTKGIETTTGPLGQGISTAVGMALAEKMLAAEFGKKIVDHHTYVLASDGDLMEGVSQEAIAMAGHWKLNKLIVLYDDNGISIDGPTSLADSVDQVKRFKSAGWAAEKIDGHDQAAIADAITRAKKSNKPTLIACRTTIGFGAPNKAGTSKVHGEALGADELKAAKENLGIALEPFTVPDDVLKAWRAAGSRGASARQEWEARLGELGSRKRAEFERRLRHERPASLAKALRAHKKELLEKPLTAATRKSSEAAIEAIAAAMPMEFLAGSADLTGSNNNKAKSATAFSAKTPKGRFIHYGIREHGMAAAMNGIFLHGGFAPNGATFLVFTDYARPAMRLAALMGAGVVYVMTHDSIGLGEDGPTHQPVEHLAALRAIPNMRVFRPCDAIEVAECWELALNRVDGPTVLALTRQNLPQLRTTAPNDNPCAAGAYELVAAQGEAKVTLFASGSEVEIAVAAQKQLAERGVASRVVSVPSLELLLAQPEAKRAAIIGNAPVKIAIEAAVRWGWDAVIGQDGEFIGMHSFGESGPAKELYKHFGITAEAAVNAVLKRVS</sequence>
<comment type="cofactor">
    <cofactor evidence="11">
        <name>Mg(2+)</name>
        <dbReference type="ChEBI" id="CHEBI:18420"/>
    </cofactor>
    <cofactor evidence="11">
        <name>Ca(2+)</name>
        <dbReference type="ChEBI" id="CHEBI:29108"/>
    </cofactor>
    <cofactor evidence="11">
        <name>Mn(2+)</name>
        <dbReference type="ChEBI" id="CHEBI:29035"/>
    </cofactor>
    <cofactor evidence="11">
        <name>Co(2+)</name>
        <dbReference type="ChEBI" id="CHEBI:48828"/>
    </cofactor>
    <text evidence="11">Binds 1 Mg(2+) ion per subunit. Can also utilize other divalent metal cations, such as Ca(2+), Mn(2+) and Co(2+).</text>
</comment>
<dbReference type="InterPro" id="IPR005475">
    <property type="entry name" value="Transketolase-like_Pyr-bd"/>
</dbReference>
<dbReference type="Proteomes" id="UP000807370">
    <property type="component" value="Unassembled WGS sequence"/>
</dbReference>
<comment type="function">
    <text evidence="11">Catalyzes the transfer of a two-carbon ketol group from a ketose donor to an aldose acceptor, via a covalent intermediate with the cofactor thiamine pyrophosphate.</text>
</comment>
<evidence type="ECO:0000256" key="10">
    <source>
        <dbReference type="NCBIfam" id="TIGR00232"/>
    </source>
</evidence>
<evidence type="ECO:0000256" key="2">
    <source>
        <dbReference type="ARBA" id="ARBA00011738"/>
    </source>
</evidence>
<protein>
    <recommendedName>
        <fullName evidence="3 10">Transketolase</fullName>
        <ecNumber evidence="3 10">2.2.1.1</ecNumber>
    </recommendedName>
</protein>
<dbReference type="InterPro" id="IPR020826">
    <property type="entry name" value="Transketolase_BS"/>
</dbReference>
<comment type="cofactor">
    <cofactor evidence="11">
        <name>thiamine diphosphate</name>
        <dbReference type="ChEBI" id="CHEBI:58937"/>
    </cofactor>
    <text evidence="11">Binds 1 thiamine pyrophosphate per subunit.</text>
</comment>
<dbReference type="GO" id="GO:0004802">
    <property type="term" value="F:transketolase activity"/>
    <property type="evidence" value="ECO:0007669"/>
    <property type="project" value="UniProtKB-EC"/>
</dbReference>
<evidence type="ECO:0000256" key="5">
    <source>
        <dbReference type="ARBA" id="ARBA00022723"/>
    </source>
</evidence>
<evidence type="ECO:0000256" key="8">
    <source>
        <dbReference type="ARBA" id="ARBA00023052"/>
    </source>
</evidence>
<dbReference type="InterPro" id="IPR005474">
    <property type="entry name" value="Transketolase_N"/>
</dbReference>
<dbReference type="Pfam" id="PF22613">
    <property type="entry name" value="Transketolase_C_1"/>
    <property type="match status" value="1"/>
</dbReference>
<evidence type="ECO:0000256" key="11">
    <source>
        <dbReference type="RuleBase" id="RU004996"/>
    </source>
</evidence>
<dbReference type="CDD" id="cd07033">
    <property type="entry name" value="TPP_PYR_DXS_TK_like"/>
    <property type="match status" value="1"/>
</dbReference>
<dbReference type="SUPFAM" id="SSF52922">
    <property type="entry name" value="TK C-terminal domain-like"/>
    <property type="match status" value="1"/>
</dbReference>
<dbReference type="InterPro" id="IPR055152">
    <property type="entry name" value="Transketolase-like_C_2"/>
</dbReference>
<name>A0ABS0PQY4_9BRAD</name>
<dbReference type="PANTHER" id="PTHR43522:SF2">
    <property type="entry name" value="TRANSKETOLASE 1-RELATED"/>
    <property type="match status" value="1"/>
</dbReference>
<dbReference type="EC" id="2.2.1.1" evidence="3 10"/>
<keyword evidence="4 11" id="KW-0808">Transferase</keyword>
<evidence type="ECO:0000256" key="1">
    <source>
        <dbReference type="ARBA" id="ARBA00007131"/>
    </source>
</evidence>
<organism evidence="13 14">
    <name type="scientific">Bradyrhizobium agreste</name>
    <dbReference type="NCBI Taxonomy" id="2751811"/>
    <lineage>
        <taxon>Bacteria</taxon>
        <taxon>Pseudomonadati</taxon>
        <taxon>Pseudomonadota</taxon>
        <taxon>Alphaproteobacteria</taxon>
        <taxon>Hyphomicrobiales</taxon>
        <taxon>Nitrobacteraceae</taxon>
        <taxon>Bradyrhizobium</taxon>
    </lineage>
</organism>
<dbReference type="SUPFAM" id="SSF52518">
    <property type="entry name" value="Thiamin diphosphate-binding fold (THDP-binding)"/>
    <property type="match status" value="2"/>
</dbReference>
<dbReference type="Gene3D" id="3.40.50.920">
    <property type="match status" value="1"/>
</dbReference>
<keyword evidence="5 11" id="KW-0479">Metal-binding</keyword>